<reference evidence="3" key="1">
    <citation type="submission" date="2019-11" db="EMBL/GenBank/DDBJ databases">
        <title>Isolation and characterization of two novel species in the genus Thiomicrorhabdus.</title>
        <authorList>
            <person name="Mochizuki J."/>
            <person name="Kojima H."/>
            <person name="Fukui M."/>
        </authorList>
    </citation>
    <scope>NUCLEOTIDE SEQUENCE [LARGE SCALE GENOMIC DNA]</scope>
    <source>
        <strain evidence="3">AkT22</strain>
    </source>
</reference>
<gene>
    <name evidence="2" type="ORF">THMIRHAT_17350</name>
</gene>
<evidence type="ECO:0000256" key="1">
    <source>
        <dbReference type="SAM" id="MobiDB-lite"/>
    </source>
</evidence>
<dbReference type="AlphaFoldDB" id="A0A6F8PPE8"/>
<keyword evidence="3" id="KW-1185">Reference proteome</keyword>
<organism evidence="2 3">
    <name type="scientific">Thiosulfativibrio zosterae</name>
    <dbReference type="NCBI Taxonomy" id="2675053"/>
    <lineage>
        <taxon>Bacteria</taxon>
        <taxon>Pseudomonadati</taxon>
        <taxon>Pseudomonadota</taxon>
        <taxon>Gammaproteobacteria</taxon>
        <taxon>Thiotrichales</taxon>
        <taxon>Piscirickettsiaceae</taxon>
        <taxon>Thiosulfativibrio</taxon>
    </lineage>
</organism>
<dbReference type="Proteomes" id="UP000501466">
    <property type="component" value="Chromosome"/>
</dbReference>
<name>A0A6F8PPE8_9GAMM</name>
<sequence>MKKIQLSSWLLIGLLLWYPVADAASISTRVRILENKVAKQDNIIKQQSSAQKKSLTEMSDGLKQVEELKQQVELLVKQQAKQMKAAKNPEMPPTDKRYAYP</sequence>
<protein>
    <submittedName>
        <fullName evidence="2">Uncharacterized protein</fullName>
    </submittedName>
</protein>
<evidence type="ECO:0000313" key="3">
    <source>
        <dbReference type="Proteomes" id="UP000501466"/>
    </source>
</evidence>
<accession>A0A6F8PPE8</accession>
<dbReference type="RefSeq" id="WP_173291747.1">
    <property type="nucleotide sequence ID" value="NZ_AP021888.1"/>
</dbReference>
<proteinExistence type="predicted"/>
<evidence type="ECO:0000313" key="2">
    <source>
        <dbReference type="EMBL" id="BBP43989.1"/>
    </source>
</evidence>
<feature type="region of interest" description="Disordered" evidence="1">
    <location>
        <begin position="82"/>
        <end position="101"/>
    </location>
</feature>
<dbReference type="KEGG" id="tzo:THMIRHAT_17350"/>
<dbReference type="EMBL" id="AP021888">
    <property type="protein sequence ID" value="BBP43989.1"/>
    <property type="molecule type" value="Genomic_DNA"/>
</dbReference>